<dbReference type="Gene3D" id="3.80.10.10">
    <property type="entry name" value="Ribonuclease Inhibitor"/>
    <property type="match status" value="1"/>
</dbReference>
<protein>
    <recommendedName>
        <fullName evidence="3">F-box domain-containing protein</fullName>
    </recommendedName>
</protein>
<dbReference type="OrthoDB" id="3541472at2759"/>
<dbReference type="EMBL" id="JAACJK010000163">
    <property type="protein sequence ID" value="KAF5326350.1"/>
    <property type="molecule type" value="Genomic_DNA"/>
</dbReference>
<gene>
    <name evidence="1" type="ORF">D9611_000924</name>
</gene>
<name>A0A8H5F772_9AGAR</name>
<evidence type="ECO:0000313" key="2">
    <source>
        <dbReference type="Proteomes" id="UP000541558"/>
    </source>
</evidence>
<evidence type="ECO:0008006" key="3">
    <source>
        <dbReference type="Google" id="ProtNLM"/>
    </source>
</evidence>
<comment type="caution">
    <text evidence="1">The sequence shown here is derived from an EMBL/GenBank/DDBJ whole genome shotgun (WGS) entry which is preliminary data.</text>
</comment>
<dbReference type="InterPro" id="IPR032675">
    <property type="entry name" value="LRR_dom_sf"/>
</dbReference>
<evidence type="ECO:0000313" key="1">
    <source>
        <dbReference type="EMBL" id="KAF5326350.1"/>
    </source>
</evidence>
<reference evidence="1 2" key="1">
    <citation type="journal article" date="2020" name="ISME J.">
        <title>Uncovering the hidden diversity of litter-decomposition mechanisms in mushroom-forming fungi.</title>
        <authorList>
            <person name="Floudas D."/>
            <person name="Bentzer J."/>
            <person name="Ahren D."/>
            <person name="Johansson T."/>
            <person name="Persson P."/>
            <person name="Tunlid A."/>
        </authorList>
    </citation>
    <scope>NUCLEOTIDE SEQUENCE [LARGE SCALE GENOMIC DNA]</scope>
    <source>
        <strain evidence="1 2">CBS 175.51</strain>
    </source>
</reference>
<organism evidence="1 2">
    <name type="scientific">Ephemerocybe angulata</name>
    <dbReference type="NCBI Taxonomy" id="980116"/>
    <lineage>
        <taxon>Eukaryota</taxon>
        <taxon>Fungi</taxon>
        <taxon>Dikarya</taxon>
        <taxon>Basidiomycota</taxon>
        <taxon>Agaricomycotina</taxon>
        <taxon>Agaricomycetes</taxon>
        <taxon>Agaricomycetidae</taxon>
        <taxon>Agaricales</taxon>
        <taxon>Agaricineae</taxon>
        <taxon>Psathyrellaceae</taxon>
        <taxon>Ephemerocybe</taxon>
    </lineage>
</organism>
<dbReference type="AlphaFoldDB" id="A0A8H5F772"/>
<dbReference type="Proteomes" id="UP000541558">
    <property type="component" value="Unassembled WGS sequence"/>
</dbReference>
<accession>A0A8H5F772</accession>
<keyword evidence="2" id="KW-1185">Reference proteome</keyword>
<proteinExistence type="predicted"/>
<sequence length="478" mass="53619">MLDVLPEEILNLIVEAIANNTRLGDTYSKMRLVCKTFSRLFEPKLFSQTTIDASVPFTPDQLKSFASGGPNCRWTRKLSITFIYQAEKMERGGRTLLELAIDGLRNLESVRLFIQLHRPNEEVILALSQLPVLRQVELIFYDDWVFRCRGPLCFHQLANLQSLDLKNIPPCWVTEIRRTIANSPRLETLAIFFAESDPGPQGGPDFQPSSDWPDKDDEPVLDLAWIVKDTILSASHTFAPTLKSLSICGGSLTLSASAIPYLGALTTMAIDLEDLKSVSDPSFWAGLSQAGVELRSLKLYPIAAPAIAYLTSYVGLEELHVIRNAILAPDAGNSTMAHELYHKVLVHHKDSLRVFRVDGVSRKVWAPRTESLESLLRCKKLEMMSIPCLYNPNPPTDMSIRATASDLISGIARELPAFRSLSMDFITEKRAQKFAEAVCDVRPSTSDSRFSFRVVLISQGELWCMEFDRDVGHFVIRE</sequence>